<evidence type="ECO:0000313" key="1">
    <source>
        <dbReference type="EMBL" id="GMH19299.1"/>
    </source>
</evidence>
<evidence type="ECO:0000313" key="2">
    <source>
        <dbReference type="Proteomes" id="UP001279734"/>
    </source>
</evidence>
<gene>
    <name evidence="1" type="ORF">Nepgr_021140</name>
</gene>
<protein>
    <submittedName>
        <fullName evidence="1">Uncharacterized protein</fullName>
    </submittedName>
</protein>
<accession>A0AAD3SY65</accession>
<keyword evidence="2" id="KW-1185">Reference proteome</keyword>
<dbReference type="AlphaFoldDB" id="A0AAD3SY65"/>
<comment type="caution">
    <text evidence="1">The sequence shown here is derived from an EMBL/GenBank/DDBJ whole genome shotgun (WGS) entry which is preliminary data.</text>
</comment>
<sequence>MGRLLCHNFKLLQVDVGLGHTVDESNQLMDPLLQLGAKNQPIEVMTKVNERNKNVHKKPPQLEMASPRVGNLMRALSALRSLLSEAKKETHPYLHSILGLLRLQNL</sequence>
<proteinExistence type="predicted"/>
<dbReference type="Proteomes" id="UP001279734">
    <property type="component" value="Unassembled WGS sequence"/>
</dbReference>
<organism evidence="1 2">
    <name type="scientific">Nepenthes gracilis</name>
    <name type="common">Slender pitcher plant</name>
    <dbReference type="NCBI Taxonomy" id="150966"/>
    <lineage>
        <taxon>Eukaryota</taxon>
        <taxon>Viridiplantae</taxon>
        <taxon>Streptophyta</taxon>
        <taxon>Embryophyta</taxon>
        <taxon>Tracheophyta</taxon>
        <taxon>Spermatophyta</taxon>
        <taxon>Magnoliopsida</taxon>
        <taxon>eudicotyledons</taxon>
        <taxon>Gunneridae</taxon>
        <taxon>Pentapetalae</taxon>
        <taxon>Caryophyllales</taxon>
        <taxon>Nepenthaceae</taxon>
        <taxon>Nepenthes</taxon>
    </lineage>
</organism>
<name>A0AAD3SY65_NEPGR</name>
<reference evidence="1" key="1">
    <citation type="submission" date="2023-05" db="EMBL/GenBank/DDBJ databases">
        <title>Nepenthes gracilis genome sequencing.</title>
        <authorList>
            <person name="Fukushima K."/>
        </authorList>
    </citation>
    <scope>NUCLEOTIDE SEQUENCE</scope>
    <source>
        <strain evidence="1">SING2019-196</strain>
    </source>
</reference>
<dbReference type="EMBL" id="BSYO01000020">
    <property type="protein sequence ID" value="GMH19299.1"/>
    <property type="molecule type" value="Genomic_DNA"/>
</dbReference>